<dbReference type="Gene3D" id="1.25.40.10">
    <property type="entry name" value="Tetratricopeptide repeat domain"/>
    <property type="match status" value="1"/>
</dbReference>
<comment type="catalytic activity">
    <reaction evidence="1">
        <text>ATP + protein L-histidine = ADP + protein N-phospho-L-histidine.</text>
        <dbReference type="EC" id="2.7.13.3"/>
    </reaction>
</comment>
<evidence type="ECO:0000313" key="4">
    <source>
        <dbReference type="EMBL" id="OEZ94836.1"/>
    </source>
</evidence>
<dbReference type="SUPFAM" id="SSF47384">
    <property type="entry name" value="Homodimeric domain of signal transducing histidine kinase"/>
    <property type="match status" value="1"/>
</dbReference>
<dbReference type="PATRIC" id="fig|762836.4.peg.4544"/>
<dbReference type="PRINTS" id="PR00344">
    <property type="entry name" value="BCTRLSENSOR"/>
</dbReference>
<sequence length="953" mass="103183">MDLFVLDDEVAQWETVLLRLSGAERLAVLVPLAWHLRQRDSARAVALAREGLVLLFAAGLAPPDLSATAARLELVAAEAAWLAGELAAAERMAIEIGAQMLACGDWRGVADTRWLRAWIAIDSGDHQRGNTHLEHMIAIARRPGVGAEETDELRATCAEAAIARWAVMENRCTAEARWSDRFATLDPAQLHPALAVWVLDFFGTAATQGSNYGTAAGHFARVYEAARVSGQLRAAITAAINIGIDFTNLNDHRAALEWMQRALEMARPTNWPRSIGVCLTHTADTMRRLGQLEASAALLDEAFDVLTPLREARSYATALQFQGDLQLDTGAYAAALESFRQLQDSAARLRHADLMCAARRGQAHALCFLDRPQEALAVAEDAIALAEAQSNLNNHVRTLRVLSVIHTRHALPPPPGMTERNATLHYLHQALALAAHIEGYTLPGDLLETLAHEYAQTGQYQRAYESAQAAAAARRTTHSREATNRAIAMQVHQQTERARADGQHHRELAASEARRARVLQQTTATLERLSAIGQEITTHLDANAVFKAINRHVQALLTANSFAIYLCDPGCDTLNRAFGVENGKPLPDNAIAVDNPRANAARCLRERREIYVEDVGPDDIFLAPGTLLMACALYVPLVVGERTLGVMTVQASNARAYRERERLIFRTLCAYGAIALDNAQAYAQLKDAQTQLVSQEKLAALGSLMAGVAHELNTPIGNSLLIASTLHQKTLDLAQQVSGPGLRRSELAAYLDDAARAHELVMRGLNSAADLVNSFKQVAVDRTTEQRRAFDLQQVAGEVIATMMNRIRASSHRIETDVPPHIAMDSYPGPLGQVIANFINNALLHAFDKDAAGRMWLHASTAIDAPGRVQLVFGDNGGGIAPANMSRIFDPFFTTKLGQGGSGLGLSISYNIVTSLLGGQITVRSSAAGTVFTLDLPLVAPAARGPAAAQIYH</sequence>
<dbReference type="Gene3D" id="1.10.287.130">
    <property type="match status" value="1"/>
</dbReference>
<reference evidence="5" key="1">
    <citation type="journal article" date="2016" name="Front. Microbiol.">
        <title>Molecular Keys to the Janthinobacterium and Duganella spp. Interaction with the Plant Pathogen Fusarium graminearum.</title>
        <authorList>
            <person name="Haack F.S."/>
            <person name="Poehlein A."/>
            <person name="Kroger C."/>
            <person name="Voigt C.A."/>
            <person name="Piepenbring M."/>
            <person name="Bode H.B."/>
            <person name="Daniel R."/>
            <person name="Schafer W."/>
            <person name="Streit W.R."/>
        </authorList>
    </citation>
    <scope>NUCLEOTIDE SEQUENCE [LARGE SCALE GENOMIC DNA]</scope>
    <source>
        <strain evidence="5">T54</strain>
    </source>
</reference>
<dbReference type="PANTHER" id="PTHR43065">
    <property type="entry name" value="SENSOR HISTIDINE KINASE"/>
    <property type="match status" value="1"/>
</dbReference>
<dbReference type="SMART" id="SM00387">
    <property type="entry name" value="HATPase_c"/>
    <property type="match status" value="1"/>
</dbReference>
<accession>A0A1E7WCH6</accession>
<dbReference type="EC" id="2.7.13.3" evidence="2"/>
<evidence type="ECO:0000256" key="2">
    <source>
        <dbReference type="ARBA" id="ARBA00012438"/>
    </source>
</evidence>
<dbReference type="GO" id="GO:0000155">
    <property type="term" value="F:phosphorelay sensor kinase activity"/>
    <property type="evidence" value="ECO:0007669"/>
    <property type="project" value="InterPro"/>
</dbReference>
<keyword evidence="4" id="KW-0808">Transferase</keyword>
<dbReference type="AlphaFoldDB" id="A0A1E7WCH6"/>
<organism evidence="4 5">
    <name type="scientific">Duganella phyllosphaerae</name>
    <dbReference type="NCBI Taxonomy" id="762836"/>
    <lineage>
        <taxon>Bacteria</taxon>
        <taxon>Pseudomonadati</taxon>
        <taxon>Pseudomonadota</taxon>
        <taxon>Betaproteobacteria</taxon>
        <taxon>Burkholderiales</taxon>
        <taxon>Oxalobacteraceae</taxon>
        <taxon>Telluria group</taxon>
        <taxon>Duganella</taxon>
    </lineage>
</organism>
<dbReference type="InterPro" id="IPR029016">
    <property type="entry name" value="GAF-like_dom_sf"/>
</dbReference>
<dbReference type="PANTHER" id="PTHR43065:SF47">
    <property type="match status" value="1"/>
</dbReference>
<comment type="caution">
    <text evidence="4">The sequence shown here is derived from an EMBL/GenBank/DDBJ whole genome shotgun (WGS) entry which is preliminary data.</text>
</comment>
<proteinExistence type="predicted"/>
<keyword evidence="5" id="KW-1185">Reference proteome</keyword>
<dbReference type="InterPro" id="IPR036890">
    <property type="entry name" value="HATPase_C_sf"/>
</dbReference>
<dbReference type="InterPro" id="IPR036097">
    <property type="entry name" value="HisK_dim/P_sf"/>
</dbReference>
<dbReference type="SUPFAM" id="SSF48452">
    <property type="entry name" value="TPR-like"/>
    <property type="match status" value="2"/>
</dbReference>
<evidence type="ECO:0000256" key="1">
    <source>
        <dbReference type="ARBA" id="ARBA00000085"/>
    </source>
</evidence>
<dbReference type="InterPro" id="IPR011990">
    <property type="entry name" value="TPR-like_helical_dom_sf"/>
</dbReference>
<dbReference type="RefSeq" id="WP_070251138.1">
    <property type="nucleotide sequence ID" value="NZ_LROM01000128.1"/>
</dbReference>
<name>A0A1E7WCH6_9BURK</name>
<dbReference type="Gene3D" id="3.30.450.40">
    <property type="match status" value="1"/>
</dbReference>
<dbReference type="Pfam" id="PF02518">
    <property type="entry name" value="HATPase_c"/>
    <property type="match status" value="1"/>
</dbReference>
<dbReference type="EMBL" id="LROM01000128">
    <property type="protein sequence ID" value="OEZ94836.1"/>
    <property type="molecule type" value="Genomic_DNA"/>
</dbReference>
<evidence type="ECO:0000313" key="5">
    <source>
        <dbReference type="Proteomes" id="UP000175989"/>
    </source>
</evidence>
<dbReference type="PROSITE" id="PS50109">
    <property type="entry name" value="HIS_KIN"/>
    <property type="match status" value="1"/>
</dbReference>
<dbReference type="InterPro" id="IPR003018">
    <property type="entry name" value="GAF"/>
</dbReference>
<dbReference type="Pfam" id="PF13185">
    <property type="entry name" value="GAF_2"/>
    <property type="match status" value="1"/>
</dbReference>
<dbReference type="InterPro" id="IPR004358">
    <property type="entry name" value="Sig_transdc_His_kin-like_C"/>
</dbReference>
<feature type="domain" description="Histidine kinase" evidence="3">
    <location>
        <begin position="707"/>
        <end position="940"/>
    </location>
</feature>
<gene>
    <name evidence="4" type="primary">zraS_5</name>
    <name evidence="4" type="ORF">DUPY_44160</name>
</gene>
<dbReference type="SMART" id="SM00065">
    <property type="entry name" value="GAF"/>
    <property type="match status" value="1"/>
</dbReference>
<dbReference type="SUPFAM" id="SSF55781">
    <property type="entry name" value="GAF domain-like"/>
    <property type="match status" value="1"/>
</dbReference>
<dbReference type="Gene3D" id="3.30.565.10">
    <property type="entry name" value="Histidine kinase-like ATPase, C-terminal domain"/>
    <property type="match status" value="1"/>
</dbReference>
<dbReference type="InterPro" id="IPR003594">
    <property type="entry name" value="HATPase_dom"/>
</dbReference>
<evidence type="ECO:0000259" key="3">
    <source>
        <dbReference type="PROSITE" id="PS50109"/>
    </source>
</evidence>
<dbReference type="InterPro" id="IPR005467">
    <property type="entry name" value="His_kinase_dom"/>
</dbReference>
<dbReference type="SUPFAM" id="SSF55874">
    <property type="entry name" value="ATPase domain of HSP90 chaperone/DNA topoisomerase II/histidine kinase"/>
    <property type="match status" value="1"/>
</dbReference>
<dbReference type="Proteomes" id="UP000175989">
    <property type="component" value="Unassembled WGS sequence"/>
</dbReference>
<protein>
    <recommendedName>
        <fullName evidence="2">histidine kinase</fullName>
        <ecNumber evidence="2">2.7.13.3</ecNumber>
    </recommendedName>
</protein>
<dbReference type="OrthoDB" id="8728894at2"/>